<accession>F6HZV9</accession>
<name>F6HZV9_VITVI</name>
<proteinExistence type="predicted"/>
<gene>
    <name evidence="1" type="ordered locus">VIT_07s0005g05190</name>
</gene>
<reference evidence="2" key="1">
    <citation type="journal article" date="2007" name="Nature">
        <title>The grapevine genome sequence suggests ancestral hexaploidization in major angiosperm phyla.</title>
        <authorList>
            <consortium name="The French-Italian Public Consortium for Grapevine Genome Characterization."/>
            <person name="Jaillon O."/>
            <person name="Aury J.-M."/>
            <person name="Noel B."/>
            <person name="Policriti A."/>
            <person name="Clepet C."/>
            <person name="Casagrande A."/>
            <person name="Choisne N."/>
            <person name="Aubourg S."/>
            <person name="Vitulo N."/>
            <person name="Jubin C."/>
            <person name="Vezzi A."/>
            <person name="Legeai F."/>
            <person name="Hugueney P."/>
            <person name="Dasilva C."/>
            <person name="Horner D."/>
            <person name="Mica E."/>
            <person name="Jublot D."/>
            <person name="Poulain J."/>
            <person name="Bruyere C."/>
            <person name="Billault A."/>
            <person name="Segurens B."/>
            <person name="Gouyvenoux M."/>
            <person name="Ugarte E."/>
            <person name="Cattonaro F."/>
            <person name="Anthouard V."/>
            <person name="Vico V."/>
            <person name="Del Fabbro C."/>
            <person name="Alaux M."/>
            <person name="Di Gaspero G."/>
            <person name="Dumas V."/>
            <person name="Felice N."/>
            <person name="Paillard S."/>
            <person name="Juman I."/>
            <person name="Moroldo M."/>
            <person name="Scalabrin S."/>
            <person name="Canaguier A."/>
            <person name="Le Clainche I."/>
            <person name="Malacrida G."/>
            <person name="Durand E."/>
            <person name="Pesole G."/>
            <person name="Laucou V."/>
            <person name="Chatelet P."/>
            <person name="Merdinoglu D."/>
            <person name="Delledonne M."/>
            <person name="Pezzotti M."/>
            <person name="Lecharny A."/>
            <person name="Scarpelli C."/>
            <person name="Artiguenave F."/>
            <person name="Pe M.E."/>
            <person name="Valle G."/>
            <person name="Morgante M."/>
            <person name="Caboche M."/>
            <person name="Adam-Blondon A.-F."/>
            <person name="Weissenbach J."/>
            <person name="Quetier F."/>
            <person name="Wincker P."/>
        </authorList>
    </citation>
    <scope>NUCLEOTIDE SEQUENCE [LARGE SCALE GENOMIC DNA]</scope>
    <source>
        <strain evidence="2">cv. Pinot noir / PN40024</strain>
    </source>
</reference>
<dbReference type="EMBL" id="FN596502">
    <property type="protein sequence ID" value="CCB60225.1"/>
    <property type="molecule type" value="Genomic_DNA"/>
</dbReference>
<protein>
    <submittedName>
        <fullName evidence="1">Uncharacterized protein</fullName>
    </submittedName>
</protein>
<sequence length="112" mass="12190">MGKPKAPSSAPTWAGCLNLSPKLHLLHCLPLCLEITLRGSSYRRWHHGPQLVDVDDGAVELDAELVEVPHSNLPEVAKVVLVEKRCGGDAYLQYFRGHQGASGACRSGHGRR</sequence>
<keyword evidence="2" id="KW-1185">Reference proteome</keyword>
<dbReference type="PROSITE" id="PS51257">
    <property type="entry name" value="PROKAR_LIPOPROTEIN"/>
    <property type="match status" value="1"/>
</dbReference>
<dbReference type="InParanoid" id="F6HZV9"/>
<dbReference type="AlphaFoldDB" id="F6HZV9"/>
<dbReference type="Proteomes" id="UP000009183">
    <property type="component" value="Chromosome 7"/>
</dbReference>
<evidence type="ECO:0000313" key="1">
    <source>
        <dbReference type="EMBL" id="CCB60225.1"/>
    </source>
</evidence>
<evidence type="ECO:0000313" key="2">
    <source>
        <dbReference type="Proteomes" id="UP000009183"/>
    </source>
</evidence>
<dbReference type="PaxDb" id="29760-VIT_07s0005g05190.t01"/>
<organism evidence="1 2">
    <name type="scientific">Vitis vinifera</name>
    <name type="common">Grape</name>
    <dbReference type="NCBI Taxonomy" id="29760"/>
    <lineage>
        <taxon>Eukaryota</taxon>
        <taxon>Viridiplantae</taxon>
        <taxon>Streptophyta</taxon>
        <taxon>Embryophyta</taxon>
        <taxon>Tracheophyta</taxon>
        <taxon>Spermatophyta</taxon>
        <taxon>Magnoliopsida</taxon>
        <taxon>eudicotyledons</taxon>
        <taxon>Gunneridae</taxon>
        <taxon>Pentapetalae</taxon>
        <taxon>rosids</taxon>
        <taxon>Vitales</taxon>
        <taxon>Vitaceae</taxon>
        <taxon>Viteae</taxon>
        <taxon>Vitis</taxon>
    </lineage>
</organism>
<dbReference type="HOGENOM" id="CLU_2150509_0_0_1"/>